<proteinExistence type="predicted"/>
<gene>
    <name evidence="1" type="ORF">GDO78_004912</name>
</gene>
<accession>A0A8J6FII3</accession>
<protein>
    <submittedName>
        <fullName evidence="1">Uncharacterized protein</fullName>
    </submittedName>
</protein>
<dbReference type="AlphaFoldDB" id="A0A8J6FII3"/>
<keyword evidence="2" id="KW-1185">Reference proteome</keyword>
<organism evidence="1 2">
    <name type="scientific">Eleutherodactylus coqui</name>
    <name type="common">Puerto Rican coqui</name>
    <dbReference type="NCBI Taxonomy" id="57060"/>
    <lineage>
        <taxon>Eukaryota</taxon>
        <taxon>Metazoa</taxon>
        <taxon>Chordata</taxon>
        <taxon>Craniata</taxon>
        <taxon>Vertebrata</taxon>
        <taxon>Euteleostomi</taxon>
        <taxon>Amphibia</taxon>
        <taxon>Batrachia</taxon>
        <taxon>Anura</taxon>
        <taxon>Neobatrachia</taxon>
        <taxon>Hyloidea</taxon>
        <taxon>Eleutherodactylidae</taxon>
        <taxon>Eleutherodactylinae</taxon>
        <taxon>Eleutherodactylus</taxon>
        <taxon>Eleutherodactylus</taxon>
    </lineage>
</organism>
<sequence>MVNGKVVWHPPLMWGRTCIVGGCRGHLQRSGLCTVCCTARGLYIAQRRLVVAASLELLPPNQDRTPLVRAAPLHSTFTSPVVAAV</sequence>
<comment type="caution">
    <text evidence="1">The sequence shown here is derived from an EMBL/GenBank/DDBJ whole genome shotgun (WGS) entry which is preliminary data.</text>
</comment>
<dbReference type="EMBL" id="WNTK01000002">
    <property type="protein sequence ID" value="KAG9488622.1"/>
    <property type="molecule type" value="Genomic_DNA"/>
</dbReference>
<evidence type="ECO:0000313" key="2">
    <source>
        <dbReference type="Proteomes" id="UP000770717"/>
    </source>
</evidence>
<reference evidence="1" key="1">
    <citation type="thesis" date="2020" institute="ProQuest LLC" country="789 East Eisenhower Parkway, Ann Arbor, MI, USA">
        <title>Comparative Genomics and Chromosome Evolution.</title>
        <authorList>
            <person name="Mudd A.B."/>
        </authorList>
    </citation>
    <scope>NUCLEOTIDE SEQUENCE</scope>
    <source>
        <strain evidence="1">HN-11 Male</strain>
        <tissue evidence="1">Kidney and liver</tissue>
    </source>
</reference>
<evidence type="ECO:0000313" key="1">
    <source>
        <dbReference type="EMBL" id="KAG9488622.1"/>
    </source>
</evidence>
<name>A0A8J6FII3_ELECQ</name>
<dbReference type="Proteomes" id="UP000770717">
    <property type="component" value="Unassembled WGS sequence"/>
</dbReference>
<dbReference type="OrthoDB" id="7827681at2759"/>